<organism evidence="1 2">
    <name type="scientific">candidate division WWE3 bacterium</name>
    <dbReference type="NCBI Taxonomy" id="2053526"/>
    <lineage>
        <taxon>Bacteria</taxon>
        <taxon>Katanobacteria</taxon>
    </lineage>
</organism>
<evidence type="ECO:0000313" key="1">
    <source>
        <dbReference type="EMBL" id="RJR27872.1"/>
    </source>
</evidence>
<dbReference type="AlphaFoldDB" id="A0A3A4ZFQ6"/>
<name>A0A3A4ZFQ6_UNCKA</name>
<comment type="caution">
    <text evidence="1">The sequence shown here is derived from an EMBL/GenBank/DDBJ whole genome shotgun (WGS) entry which is preliminary data.</text>
</comment>
<dbReference type="EMBL" id="QZJF01000006">
    <property type="protein sequence ID" value="RJR27872.1"/>
    <property type="molecule type" value="Genomic_DNA"/>
</dbReference>
<accession>A0A3A4ZFQ6</accession>
<protein>
    <submittedName>
        <fullName evidence="1">Uncharacterized protein</fullName>
    </submittedName>
</protein>
<dbReference type="Proteomes" id="UP000265540">
    <property type="component" value="Unassembled WGS sequence"/>
</dbReference>
<evidence type="ECO:0000313" key="2">
    <source>
        <dbReference type="Proteomes" id="UP000265540"/>
    </source>
</evidence>
<proteinExistence type="predicted"/>
<reference evidence="1 2" key="1">
    <citation type="journal article" date="2017" name="ISME J.">
        <title>Energy and carbon metabolisms in a deep terrestrial subsurface fluid microbial community.</title>
        <authorList>
            <person name="Momper L."/>
            <person name="Jungbluth S.P."/>
            <person name="Lee M.D."/>
            <person name="Amend J.P."/>
        </authorList>
    </citation>
    <scope>NUCLEOTIDE SEQUENCE [LARGE SCALE GENOMIC DNA]</scope>
    <source>
        <strain evidence="1">SURF_46</strain>
    </source>
</reference>
<sequence length="305" mass="36398">MRRKKYIKYPYEYFAAQIEFGVRLAQIKKISRRQSFLKYTDLYGSLTNHTFADNKKNKWVKKVLVKFEYLIKNVKDIDKLCIETYNLFLDTPYARISPDLPKKSDKLRFGCFRLNYSDYYRSRKIVRLHFSPTRAGLSQKNQEFRASDLSSIYINDRNKEFSEMINYIYNNPEKFEGATHFLSSTWMQSLPVYQSFFPVESVNYRKPVENIYMWLWGQFMKWDLSGNTKRYLEFKGKVRSAKMVSTVVAAIPFKVYEVCIPLEEMFKKYVPEYVDVPVVSENISIPVQFDTSRPLRSHTVYQSEE</sequence>
<gene>
    <name evidence="1" type="ORF">C4561_01130</name>
</gene>